<keyword evidence="2" id="KW-0233">DNA recombination</keyword>
<dbReference type="PIRSF" id="PIRSF002070">
    <property type="entry name" value="SSB"/>
    <property type="match status" value="1"/>
</dbReference>
<dbReference type="STRING" id="697281.Mahau_2626"/>
<dbReference type="GO" id="GO:0009295">
    <property type="term" value="C:nucleoid"/>
    <property type="evidence" value="ECO:0007669"/>
    <property type="project" value="TreeGrafter"/>
</dbReference>
<comment type="caution">
    <text evidence="2">Lacks conserved residue(s) required for the propagation of feature annotation.</text>
</comment>
<dbReference type="InterPro" id="IPR000424">
    <property type="entry name" value="Primosome_PriB/ssb"/>
</dbReference>
<dbReference type="CDD" id="cd04496">
    <property type="entry name" value="SSB_OBF"/>
    <property type="match status" value="1"/>
</dbReference>
<dbReference type="RefSeq" id="WP_013782189.1">
    <property type="nucleotide sequence ID" value="NC_015520.1"/>
</dbReference>
<proteinExistence type="inferred from homology"/>
<dbReference type="PANTHER" id="PTHR10302:SF27">
    <property type="entry name" value="SINGLE-STRANDED DNA-BINDING PROTEIN"/>
    <property type="match status" value="1"/>
</dbReference>
<dbReference type="SUPFAM" id="SSF50249">
    <property type="entry name" value="Nucleic acid-binding proteins"/>
    <property type="match status" value="1"/>
</dbReference>
<feature type="region of interest" description="Disordered" evidence="4">
    <location>
        <begin position="107"/>
        <end position="152"/>
    </location>
</feature>
<dbReference type="PANTHER" id="PTHR10302">
    <property type="entry name" value="SINGLE-STRANDED DNA-BINDING PROTEIN"/>
    <property type="match status" value="1"/>
</dbReference>
<dbReference type="AlphaFoldDB" id="F3ZYJ8"/>
<evidence type="ECO:0000313" key="5">
    <source>
        <dbReference type="EMBL" id="AEE97766.1"/>
    </source>
</evidence>
<evidence type="ECO:0000256" key="2">
    <source>
        <dbReference type="HAMAP-Rule" id="MF_00984"/>
    </source>
</evidence>
<accession>F3ZYJ8</accession>
<keyword evidence="6" id="KW-1185">Reference proteome</keyword>
<reference evidence="6" key="1">
    <citation type="submission" date="2010-11" db="EMBL/GenBank/DDBJ databases">
        <title>The complete genome of Mahella australiensis DSM 15567.</title>
        <authorList>
            <consortium name="US DOE Joint Genome Institute (JGI-PGF)"/>
            <person name="Lucas S."/>
            <person name="Copeland A."/>
            <person name="Lapidus A."/>
            <person name="Bruce D."/>
            <person name="Goodwin L."/>
            <person name="Pitluck S."/>
            <person name="Kyrpides N."/>
            <person name="Mavromatis K."/>
            <person name="Pagani I."/>
            <person name="Ivanova N."/>
            <person name="Teshima H."/>
            <person name="Brettin T."/>
            <person name="Detter J.C."/>
            <person name="Han C."/>
            <person name="Tapia R."/>
            <person name="Land M."/>
            <person name="Hauser L."/>
            <person name="Markowitz V."/>
            <person name="Cheng J.-F."/>
            <person name="Hugenholtz P."/>
            <person name="Woyke T."/>
            <person name="Wu D."/>
            <person name="Spring S."/>
            <person name="Pukall R."/>
            <person name="Steenblock K."/>
            <person name="Schneider S."/>
            <person name="Klenk H.-P."/>
            <person name="Eisen J.A."/>
        </authorList>
    </citation>
    <scope>NUCLEOTIDE SEQUENCE [LARGE SCALE GENOMIC DNA]</scope>
    <source>
        <strain evidence="6">DSM 15567 / CIP 107919 / 50-1 BON</strain>
    </source>
</reference>
<dbReference type="Pfam" id="PF00436">
    <property type="entry name" value="SSB"/>
    <property type="match status" value="1"/>
</dbReference>
<dbReference type="GO" id="GO:0006260">
    <property type="term" value="P:DNA replication"/>
    <property type="evidence" value="ECO:0007669"/>
    <property type="project" value="UniProtKB-UniRule"/>
</dbReference>
<keyword evidence="2" id="KW-0227">DNA damage</keyword>
<dbReference type="eggNOG" id="COG0629">
    <property type="taxonomic scope" value="Bacteria"/>
</dbReference>
<dbReference type="Gene3D" id="2.40.50.140">
    <property type="entry name" value="Nucleic acid-binding proteins"/>
    <property type="match status" value="1"/>
</dbReference>
<keyword evidence="2" id="KW-0234">DNA repair</keyword>
<dbReference type="HOGENOM" id="CLU_078758_6_0_9"/>
<dbReference type="PROSITE" id="PS50935">
    <property type="entry name" value="SSB"/>
    <property type="match status" value="1"/>
</dbReference>
<dbReference type="NCBIfam" id="TIGR00621">
    <property type="entry name" value="ssb"/>
    <property type="match status" value="1"/>
</dbReference>
<keyword evidence="2" id="KW-0235">DNA replication</keyword>
<evidence type="ECO:0000256" key="4">
    <source>
        <dbReference type="SAM" id="MobiDB-lite"/>
    </source>
</evidence>
<dbReference type="HAMAP" id="MF_00984">
    <property type="entry name" value="SSB"/>
    <property type="match status" value="1"/>
</dbReference>
<comment type="subunit">
    <text evidence="2">Homotetramer.</text>
</comment>
<dbReference type="KEGG" id="mas:Mahau_2626"/>
<keyword evidence="1 2" id="KW-0238">DNA-binding</keyword>
<evidence type="ECO:0000313" key="6">
    <source>
        <dbReference type="Proteomes" id="UP000008457"/>
    </source>
</evidence>
<feature type="short sequence motif" description="Important for interaction with partner proteins" evidence="2">
    <location>
        <begin position="147"/>
        <end position="152"/>
    </location>
</feature>
<dbReference type="OrthoDB" id="9809878at2"/>
<comment type="function">
    <text evidence="2">Plays an important role in DNA replication, recombination and repair. Binds to ssDNA and to an array of partner proteins to recruit them to their sites of action during DNA metabolism.</text>
</comment>
<evidence type="ECO:0000256" key="3">
    <source>
        <dbReference type="PIRNR" id="PIRNR002070"/>
    </source>
</evidence>
<dbReference type="GO" id="GO:0006281">
    <property type="term" value="P:DNA repair"/>
    <property type="evidence" value="ECO:0007669"/>
    <property type="project" value="UniProtKB-UniRule"/>
</dbReference>
<name>F3ZYJ8_MAHA5</name>
<dbReference type="InterPro" id="IPR011344">
    <property type="entry name" value="ssDNA-bd"/>
</dbReference>
<dbReference type="GO" id="GO:0003697">
    <property type="term" value="F:single-stranded DNA binding"/>
    <property type="evidence" value="ECO:0007669"/>
    <property type="project" value="UniProtKB-UniRule"/>
</dbReference>
<dbReference type="GO" id="GO:0006310">
    <property type="term" value="P:DNA recombination"/>
    <property type="evidence" value="ECO:0007669"/>
    <property type="project" value="UniProtKB-UniRule"/>
</dbReference>
<dbReference type="InterPro" id="IPR012340">
    <property type="entry name" value="NA-bd_OB-fold"/>
</dbReference>
<protein>
    <recommendedName>
        <fullName evidence="2 3">Single-stranded DNA-binding protein</fullName>
        <shortName evidence="2">SSB</shortName>
    </recommendedName>
</protein>
<reference evidence="5 6" key="2">
    <citation type="journal article" date="2011" name="Stand. Genomic Sci.">
        <title>Complete genome sequence of Mahella australiensis type strain (50-1 BON).</title>
        <authorList>
            <person name="Sikorski J."/>
            <person name="Teshima H."/>
            <person name="Nolan M."/>
            <person name="Lucas S."/>
            <person name="Hammon N."/>
            <person name="Deshpande S."/>
            <person name="Cheng J.F."/>
            <person name="Pitluck S."/>
            <person name="Liolios K."/>
            <person name="Pagani I."/>
            <person name="Ivanova N."/>
            <person name="Huntemann M."/>
            <person name="Mavromatis K."/>
            <person name="Ovchinikova G."/>
            <person name="Pati A."/>
            <person name="Tapia R."/>
            <person name="Han C."/>
            <person name="Goodwin L."/>
            <person name="Chen A."/>
            <person name="Palaniappan K."/>
            <person name="Land M."/>
            <person name="Hauser L."/>
            <person name="Ngatchou-Djao O.D."/>
            <person name="Rohde M."/>
            <person name="Pukall R."/>
            <person name="Spring S."/>
            <person name="Abt B."/>
            <person name="Goker M."/>
            <person name="Detter J.C."/>
            <person name="Woyke T."/>
            <person name="Bristow J."/>
            <person name="Markowitz V."/>
            <person name="Hugenholtz P."/>
            <person name="Eisen J.A."/>
            <person name="Kyrpides N.C."/>
            <person name="Klenk H.P."/>
            <person name="Lapidus A."/>
        </authorList>
    </citation>
    <scope>NUCLEOTIDE SEQUENCE [LARGE SCALE GENOMIC DNA]</scope>
    <source>
        <strain evidence="6">DSM 15567 / CIP 107919 / 50-1 BON</strain>
    </source>
</reference>
<dbReference type="Proteomes" id="UP000008457">
    <property type="component" value="Chromosome"/>
</dbReference>
<organism evidence="5 6">
    <name type="scientific">Mahella australiensis (strain DSM 15567 / CIP 107919 / 50-1 BON)</name>
    <dbReference type="NCBI Taxonomy" id="697281"/>
    <lineage>
        <taxon>Bacteria</taxon>
        <taxon>Bacillati</taxon>
        <taxon>Bacillota</taxon>
        <taxon>Clostridia</taxon>
        <taxon>Thermoanaerobacterales</taxon>
        <taxon>Thermoanaerobacterales Family IV. Incertae Sedis</taxon>
        <taxon>Mahella</taxon>
    </lineage>
</organism>
<evidence type="ECO:0000256" key="1">
    <source>
        <dbReference type="ARBA" id="ARBA00023125"/>
    </source>
</evidence>
<dbReference type="EMBL" id="CP002360">
    <property type="protein sequence ID" value="AEE97766.1"/>
    <property type="molecule type" value="Genomic_DNA"/>
</dbReference>
<sequence>MLNKVILVGRLTRDPETRYLPSGVSVTNFTVAVDRNFTSQDGQRGADFIPIVTWRKLAELCANYLAKGRLVAISGRLQMRSYDGQDGQRRYVTEVVADEVQFLDRGSSAPAQGNVAAPDATGAVRETASTNEVDSSDMEGFYDLGSEDELPF</sequence>
<gene>
    <name evidence="5" type="ordered locus">Mahau_2626</name>
</gene>